<evidence type="ECO:0000313" key="2">
    <source>
        <dbReference type="Proteomes" id="UP001234178"/>
    </source>
</evidence>
<dbReference type="Proteomes" id="UP001234178">
    <property type="component" value="Unassembled WGS sequence"/>
</dbReference>
<accession>A0ABR0B4F1</accession>
<reference evidence="1 2" key="1">
    <citation type="journal article" date="2023" name="Nucleic Acids Res.">
        <title>The hologenome of Daphnia magna reveals possible DNA methylation and microbiome-mediated evolution of the host genome.</title>
        <authorList>
            <person name="Chaturvedi A."/>
            <person name="Li X."/>
            <person name="Dhandapani V."/>
            <person name="Marshall H."/>
            <person name="Kissane S."/>
            <person name="Cuenca-Cambronero M."/>
            <person name="Asole G."/>
            <person name="Calvet F."/>
            <person name="Ruiz-Romero M."/>
            <person name="Marangio P."/>
            <person name="Guigo R."/>
            <person name="Rago D."/>
            <person name="Mirbahai L."/>
            <person name="Eastwood N."/>
            <person name="Colbourne J.K."/>
            <person name="Zhou J."/>
            <person name="Mallon E."/>
            <person name="Orsini L."/>
        </authorList>
    </citation>
    <scope>NUCLEOTIDE SEQUENCE [LARGE SCALE GENOMIC DNA]</scope>
    <source>
        <strain evidence="1">LRV0_1</strain>
    </source>
</reference>
<organism evidence="1 2">
    <name type="scientific">Daphnia magna</name>
    <dbReference type="NCBI Taxonomy" id="35525"/>
    <lineage>
        <taxon>Eukaryota</taxon>
        <taxon>Metazoa</taxon>
        <taxon>Ecdysozoa</taxon>
        <taxon>Arthropoda</taxon>
        <taxon>Crustacea</taxon>
        <taxon>Branchiopoda</taxon>
        <taxon>Diplostraca</taxon>
        <taxon>Cladocera</taxon>
        <taxon>Anomopoda</taxon>
        <taxon>Daphniidae</taxon>
        <taxon>Daphnia</taxon>
    </lineage>
</organism>
<keyword evidence="2" id="KW-1185">Reference proteome</keyword>
<proteinExistence type="predicted"/>
<protein>
    <submittedName>
        <fullName evidence="1">Uncharacterized protein</fullName>
    </submittedName>
</protein>
<evidence type="ECO:0000313" key="1">
    <source>
        <dbReference type="EMBL" id="KAK4036377.1"/>
    </source>
</evidence>
<comment type="caution">
    <text evidence="1">The sequence shown here is derived from an EMBL/GenBank/DDBJ whole genome shotgun (WGS) entry which is preliminary data.</text>
</comment>
<sequence length="56" mass="6212">MPFDDRYPNFLHDFFCTPETSGEAPRRLCLQSSSSFLATSYLPSVQGTGLSNHSTP</sequence>
<dbReference type="EMBL" id="JAOYFB010000040">
    <property type="protein sequence ID" value="KAK4036377.1"/>
    <property type="molecule type" value="Genomic_DNA"/>
</dbReference>
<name>A0ABR0B4F1_9CRUS</name>
<gene>
    <name evidence="1" type="ORF">OUZ56_028436</name>
</gene>